<reference evidence="7" key="1">
    <citation type="submission" date="2019-03" db="EMBL/GenBank/DDBJ databases">
        <authorList>
            <person name="Mank J."/>
            <person name="Almeida P."/>
        </authorList>
    </citation>
    <scope>NUCLEOTIDE SEQUENCE</scope>
    <source>
        <strain evidence="7">78183</strain>
    </source>
</reference>
<feature type="region of interest" description="Disordered" evidence="5">
    <location>
        <begin position="131"/>
        <end position="162"/>
    </location>
</feature>
<evidence type="ECO:0000256" key="4">
    <source>
        <dbReference type="PROSITE-ProRule" id="PRU00322"/>
    </source>
</evidence>
<dbReference type="EMBL" id="CAADRP010001789">
    <property type="protein sequence ID" value="VFU52361.1"/>
    <property type="molecule type" value="Genomic_DNA"/>
</dbReference>
<feature type="compositionally biased region" description="Polar residues" evidence="5">
    <location>
        <begin position="765"/>
        <end position="774"/>
    </location>
</feature>
<feature type="compositionally biased region" description="Polar residues" evidence="5">
    <location>
        <begin position="567"/>
        <end position="576"/>
    </location>
</feature>
<evidence type="ECO:0000256" key="5">
    <source>
        <dbReference type="SAM" id="MobiDB-lite"/>
    </source>
</evidence>
<feature type="compositionally biased region" description="Low complexity" evidence="5">
    <location>
        <begin position="399"/>
        <end position="412"/>
    </location>
</feature>
<dbReference type="PROSITE" id="PS01358">
    <property type="entry name" value="ZF_RANBP2_1"/>
    <property type="match status" value="2"/>
</dbReference>
<dbReference type="SUPFAM" id="SSF90209">
    <property type="entry name" value="Ran binding protein zinc finger-like"/>
    <property type="match status" value="1"/>
</dbReference>
<feature type="region of interest" description="Disordered" evidence="5">
    <location>
        <begin position="787"/>
        <end position="857"/>
    </location>
</feature>
<evidence type="ECO:0000256" key="1">
    <source>
        <dbReference type="ARBA" id="ARBA00022723"/>
    </source>
</evidence>
<keyword evidence="3" id="KW-0862">Zinc</keyword>
<dbReference type="SMART" id="SM00547">
    <property type="entry name" value="ZnF_RBZ"/>
    <property type="match status" value="2"/>
</dbReference>
<keyword evidence="1" id="KW-0479">Metal-binding</keyword>
<feature type="region of interest" description="Disordered" evidence="5">
    <location>
        <begin position="398"/>
        <end position="418"/>
    </location>
</feature>
<feature type="region of interest" description="Disordered" evidence="5">
    <location>
        <begin position="700"/>
        <end position="729"/>
    </location>
</feature>
<feature type="compositionally biased region" description="Low complexity" evidence="5">
    <location>
        <begin position="143"/>
        <end position="162"/>
    </location>
</feature>
<name>A0A6N2MHN9_SALVM</name>
<evidence type="ECO:0000259" key="6">
    <source>
        <dbReference type="PROSITE" id="PS50199"/>
    </source>
</evidence>
<proteinExistence type="predicted"/>
<feature type="region of interest" description="Disordered" evidence="5">
    <location>
        <begin position="741"/>
        <end position="774"/>
    </location>
</feature>
<feature type="domain" description="RanBP2-type" evidence="6">
    <location>
        <begin position="336"/>
        <end position="365"/>
    </location>
</feature>
<dbReference type="GO" id="GO:0008270">
    <property type="term" value="F:zinc ion binding"/>
    <property type="evidence" value="ECO:0007669"/>
    <property type="project" value="UniProtKB-KW"/>
</dbReference>
<dbReference type="PANTHER" id="PTHR23111:SF30">
    <property type="entry name" value="ZINC FINGER PROTEIN VAR3, CHLOROPLASTIC"/>
    <property type="match status" value="1"/>
</dbReference>
<dbReference type="PROSITE" id="PS50199">
    <property type="entry name" value="ZF_RANBP2_2"/>
    <property type="match status" value="2"/>
</dbReference>
<organism evidence="7">
    <name type="scientific">Salix viminalis</name>
    <name type="common">Common osier</name>
    <name type="synonym">Basket willow</name>
    <dbReference type="NCBI Taxonomy" id="40686"/>
    <lineage>
        <taxon>Eukaryota</taxon>
        <taxon>Viridiplantae</taxon>
        <taxon>Streptophyta</taxon>
        <taxon>Embryophyta</taxon>
        <taxon>Tracheophyta</taxon>
        <taxon>Spermatophyta</taxon>
        <taxon>Magnoliopsida</taxon>
        <taxon>eudicotyledons</taxon>
        <taxon>Gunneridae</taxon>
        <taxon>Pentapetalae</taxon>
        <taxon>rosids</taxon>
        <taxon>fabids</taxon>
        <taxon>Malpighiales</taxon>
        <taxon>Salicaceae</taxon>
        <taxon>Saliceae</taxon>
        <taxon>Salix</taxon>
    </lineage>
</organism>
<feature type="compositionally biased region" description="Polar residues" evidence="5">
    <location>
        <begin position="506"/>
        <end position="534"/>
    </location>
</feature>
<feature type="compositionally biased region" description="Polar residues" evidence="5">
    <location>
        <begin position="841"/>
        <end position="856"/>
    </location>
</feature>
<dbReference type="PANTHER" id="PTHR23111">
    <property type="entry name" value="ZINC FINGER PROTEIN"/>
    <property type="match status" value="1"/>
</dbReference>
<dbReference type="Gene3D" id="4.10.1060.10">
    <property type="entry name" value="Zinc finger, RanBP2-type"/>
    <property type="match status" value="2"/>
</dbReference>
<feature type="domain" description="RanBP2-type" evidence="6">
    <location>
        <begin position="369"/>
        <end position="398"/>
    </location>
</feature>
<dbReference type="InterPro" id="IPR036443">
    <property type="entry name" value="Znf_RanBP2_sf"/>
</dbReference>
<feature type="region of interest" description="Disordered" evidence="5">
    <location>
        <begin position="564"/>
        <end position="617"/>
    </location>
</feature>
<dbReference type="InterPro" id="IPR001876">
    <property type="entry name" value="Znf_RanBP2"/>
</dbReference>
<evidence type="ECO:0000313" key="7">
    <source>
        <dbReference type="EMBL" id="VFU52361.1"/>
    </source>
</evidence>
<sequence length="951" mass="106031">MSGRHVVCFALIFPSRKSLSLISSQEDRPGPKIPTVTRRVLAPQTLNLTTTHSHAFLPLDNPPPPKKYKKMSSNATRFLMLLTTTTTIPYPLRYPSILRLTRHHIHSSLSSLSRHHHNLFTLSLPRPLKFNSSPSQHHHQLHTSAHFSDSPSPSTSTSFPSASGFSEPWPEWSSFVNNLSAAGYFNTKHGSDTPIDDLTSVDDLPEGFLRSCTASLAFARDKPQALGMLSRRDIEVVVQSGFPFLFKNSDDSVRRMGLFLHGSDSNVPNTDKAQTLDLMKFLLSYASSFVSSVKTNLHNVEHVESSVRSLFSELAQLGYNTIWTNTKALGQNIEMKRGDWICPGCSFMNFARNVKCLECDEKRPKRQLTGGEWECPQCDFYNYARNMVCLRCDCKRPGDVSPDSSSSRSDIGYGSGSNVNKNDLVSRLAANEKKAQQWYGNGSQMDSSLDRNGAITDEDFPEIMPLRKGVNRFVVSTRKTPLERRLANSQYQENMGTDDTRERNDIQSIGTTNPLNQTTTRSPASQLLSAPRGSNSDYVPFVPLPADMFAKKPENSKMEREKLEMVNNESLTSSIGEQKGVISERSEYGKSRDSCQPSEMPVDQTLSDDNEKDQAEKSERWFKRVAELHNVTDLTSAISDDDFPEIMPLRKGENKFVVSKKKDRSLTSPMNKRHIAMEQANTTSSVPFVPFPPNYFAKKDNQLPDETDSHDKGVSETSSSATLEKHPEKLDGVRLEVTHAAQEGRTGAWSGENKSDLKKGATYGESASGNFTQNFIDPLPPVRDSWNTGDSRSASVTGTSNLMGNSMQNLNNSVANSNDSESCGSFQKENISEKKPFMGTAPQSSKNQSAGDSWTGKSLEGSAVKELDPLDMSEEAKAERWFRRVAQIKDISELSQIPDEDFPSIMPMRKGVNRFVVSKRKTPLERRLTSTQYRRNLPIVSSDPVNENDSS</sequence>
<dbReference type="Pfam" id="PF00641">
    <property type="entry name" value="Zn_ribbon_RanBP"/>
    <property type="match status" value="2"/>
</dbReference>
<feature type="compositionally biased region" description="Basic and acidic residues" evidence="5">
    <location>
        <begin position="582"/>
        <end position="593"/>
    </location>
</feature>
<gene>
    <name evidence="7" type="ORF">SVIM_LOCUS358309</name>
</gene>
<dbReference type="GO" id="GO:0003729">
    <property type="term" value="F:mRNA binding"/>
    <property type="evidence" value="ECO:0007669"/>
    <property type="project" value="TreeGrafter"/>
</dbReference>
<protein>
    <recommendedName>
        <fullName evidence="6">RanBP2-type domain-containing protein</fullName>
    </recommendedName>
</protein>
<feature type="region of interest" description="Disordered" evidence="5">
    <location>
        <begin position="926"/>
        <end position="951"/>
    </location>
</feature>
<evidence type="ECO:0000256" key="3">
    <source>
        <dbReference type="ARBA" id="ARBA00022833"/>
    </source>
</evidence>
<accession>A0A6N2MHN9</accession>
<feature type="compositionally biased region" description="Polar residues" evidence="5">
    <location>
        <begin position="787"/>
        <end position="829"/>
    </location>
</feature>
<dbReference type="AlphaFoldDB" id="A0A6N2MHN9"/>
<dbReference type="GO" id="GO:0005737">
    <property type="term" value="C:cytoplasm"/>
    <property type="evidence" value="ECO:0007669"/>
    <property type="project" value="TreeGrafter"/>
</dbReference>
<evidence type="ECO:0000256" key="2">
    <source>
        <dbReference type="ARBA" id="ARBA00022771"/>
    </source>
</evidence>
<feature type="compositionally biased region" description="Basic and acidic residues" evidence="5">
    <location>
        <begin position="700"/>
        <end position="714"/>
    </location>
</feature>
<keyword evidence="2 4" id="KW-0863">Zinc-finger</keyword>
<feature type="region of interest" description="Disordered" evidence="5">
    <location>
        <begin position="489"/>
        <end position="534"/>
    </location>
</feature>